<comment type="function">
    <text evidence="6">May be involved in the transport of PQQ or its precursor to the periplasm.</text>
</comment>
<comment type="pathway">
    <text evidence="1 6">Cofactor biosynthesis; pyrroloquinoline quinone biosynthesis.</text>
</comment>
<organism evidence="8 9">
    <name type="scientific">Actinocorallia herbida</name>
    <dbReference type="NCBI Taxonomy" id="58109"/>
    <lineage>
        <taxon>Bacteria</taxon>
        <taxon>Bacillati</taxon>
        <taxon>Actinomycetota</taxon>
        <taxon>Actinomycetes</taxon>
        <taxon>Streptosporangiales</taxon>
        <taxon>Thermomonosporaceae</taxon>
        <taxon>Actinocorallia</taxon>
    </lineage>
</organism>
<sequence length="293" mass="31085">MRLRVLGTAAGGGVPQWNCACEGCGSARRSRGLPRRHASIAVETAPGAWFLVNAAPDVTEQIEAFPELRPGPGARRTPVAGVVLTDAELDHTLGLFRLREAARLRVLAPPAVLAAVTEGLSADAVLGPYAGITWDALPAGETVRLGDIEVAALPVSDKRPRYAAGLAHPGPWSTALEITDVRSGRRAVYSPCVADWSDPLQAALDRADVVFLDGTFWDDDEPRRAGFTTKTATEMGHLPITRTSARLARLTAPVRLYTHLNNTNPLVDPAAPQHRVLADLGLAVAAEGDVIEP</sequence>
<dbReference type="InterPro" id="IPR011842">
    <property type="entry name" value="PQQ_synth_PqqB"/>
</dbReference>
<dbReference type="InterPro" id="IPR001279">
    <property type="entry name" value="Metallo-B-lactamas"/>
</dbReference>
<reference evidence="8 9" key="1">
    <citation type="submission" date="2018-11" db="EMBL/GenBank/DDBJ databases">
        <title>Sequencing the genomes of 1000 actinobacteria strains.</title>
        <authorList>
            <person name="Klenk H.-P."/>
        </authorList>
    </citation>
    <scope>NUCLEOTIDE SEQUENCE [LARGE SCALE GENOMIC DNA]</scope>
    <source>
        <strain evidence="8 9">DSM 44254</strain>
    </source>
</reference>
<dbReference type="EMBL" id="RJKE01000001">
    <property type="protein sequence ID" value="ROO87172.1"/>
    <property type="molecule type" value="Genomic_DNA"/>
</dbReference>
<evidence type="ECO:0000256" key="3">
    <source>
        <dbReference type="ARBA" id="ARBA00015084"/>
    </source>
</evidence>
<evidence type="ECO:0000313" key="9">
    <source>
        <dbReference type="Proteomes" id="UP000272400"/>
    </source>
</evidence>
<gene>
    <name evidence="6" type="primary">pqqB</name>
    <name evidence="8" type="ORF">EDD29_4765</name>
</gene>
<comment type="similarity">
    <text evidence="2 6">Belongs to the PqqB family.</text>
</comment>
<evidence type="ECO:0000259" key="7">
    <source>
        <dbReference type="Pfam" id="PF12706"/>
    </source>
</evidence>
<evidence type="ECO:0000256" key="4">
    <source>
        <dbReference type="ARBA" id="ARBA00022448"/>
    </source>
</evidence>
<evidence type="ECO:0000256" key="5">
    <source>
        <dbReference type="ARBA" id="ARBA00022905"/>
    </source>
</evidence>
<evidence type="ECO:0000313" key="8">
    <source>
        <dbReference type="EMBL" id="ROO87172.1"/>
    </source>
</evidence>
<dbReference type="HAMAP" id="MF_00653">
    <property type="entry name" value="PQQ_syn_PqqB"/>
    <property type="match status" value="1"/>
</dbReference>
<keyword evidence="4 6" id="KW-0813">Transport</keyword>
<proteinExistence type="inferred from homology"/>
<feature type="domain" description="Metallo-beta-lactamase" evidence="7">
    <location>
        <begin position="49"/>
        <end position="259"/>
    </location>
</feature>
<evidence type="ECO:0000256" key="2">
    <source>
        <dbReference type="ARBA" id="ARBA00008481"/>
    </source>
</evidence>
<dbReference type="UniPathway" id="UPA00539"/>
<name>A0A3N1D0W9_9ACTN</name>
<dbReference type="OrthoDB" id="9778305at2"/>
<evidence type="ECO:0000256" key="6">
    <source>
        <dbReference type="HAMAP-Rule" id="MF_00653"/>
    </source>
</evidence>
<dbReference type="Gene3D" id="3.60.15.10">
    <property type="entry name" value="Ribonuclease Z/Hydroxyacylglutathione hydrolase-like"/>
    <property type="match status" value="1"/>
</dbReference>
<evidence type="ECO:0000256" key="1">
    <source>
        <dbReference type="ARBA" id="ARBA00004886"/>
    </source>
</evidence>
<protein>
    <recommendedName>
        <fullName evidence="3 6">Coenzyme PQQ synthesis protein B</fullName>
    </recommendedName>
    <alternativeName>
        <fullName evidence="6">Pyrroloquinoline quinone biosynthesis protein B</fullName>
    </alternativeName>
</protein>
<accession>A0A3N1D0W9</accession>
<dbReference type="AlphaFoldDB" id="A0A3N1D0W9"/>
<dbReference type="SUPFAM" id="SSF56281">
    <property type="entry name" value="Metallo-hydrolase/oxidoreductase"/>
    <property type="match status" value="1"/>
</dbReference>
<dbReference type="NCBIfam" id="TIGR02108">
    <property type="entry name" value="PQQ_syn_pqqB"/>
    <property type="match status" value="1"/>
</dbReference>
<dbReference type="Proteomes" id="UP000272400">
    <property type="component" value="Unassembled WGS sequence"/>
</dbReference>
<keyword evidence="5 6" id="KW-0884">PQQ biosynthesis</keyword>
<dbReference type="InterPro" id="IPR036866">
    <property type="entry name" value="RibonucZ/Hydroxyglut_hydro"/>
</dbReference>
<comment type="caution">
    <text evidence="8">The sequence shown here is derived from an EMBL/GenBank/DDBJ whole genome shotgun (WGS) entry which is preliminary data.</text>
</comment>
<dbReference type="RefSeq" id="WP_123666490.1">
    <property type="nucleotide sequence ID" value="NZ_RJKE01000001.1"/>
</dbReference>
<dbReference type="GO" id="GO:0018189">
    <property type="term" value="P:pyrroloquinoline quinone biosynthetic process"/>
    <property type="evidence" value="ECO:0007669"/>
    <property type="project" value="UniProtKB-UniRule"/>
</dbReference>
<keyword evidence="9" id="KW-1185">Reference proteome</keyword>
<dbReference type="Pfam" id="PF12706">
    <property type="entry name" value="Lactamase_B_2"/>
    <property type="match status" value="1"/>
</dbReference>